<dbReference type="PANTHER" id="PTHR30636">
    <property type="entry name" value="UPF0701 PROTEIN YICC"/>
    <property type="match status" value="1"/>
</dbReference>
<dbReference type="RefSeq" id="WP_309656331.1">
    <property type="nucleotide sequence ID" value="NZ_JARWAN010000016.1"/>
</dbReference>
<keyword evidence="3" id="KW-0255">Endonuclease</keyword>
<dbReference type="Pfam" id="PF08340">
    <property type="entry name" value="YicC-like_C"/>
    <property type="match status" value="1"/>
</dbReference>
<dbReference type="Pfam" id="PF03755">
    <property type="entry name" value="YicC-like_N"/>
    <property type="match status" value="1"/>
</dbReference>
<organism evidence="8 9">
    <name type="scientific">Vreelandella vilamensis</name>
    <dbReference type="NCBI Taxonomy" id="531309"/>
    <lineage>
        <taxon>Bacteria</taxon>
        <taxon>Pseudomonadati</taxon>
        <taxon>Pseudomonadota</taxon>
        <taxon>Gammaproteobacteria</taxon>
        <taxon>Oceanospirillales</taxon>
        <taxon>Halomonadaceae</taxon>
        <taxon>Vreelandella</taxon>
    </lineage>
</organism>
<reference evidence="8 9" key="1">
    <citation type="submission" date="2023-04" db="EMBL/GenBank/DDBJ databases">
        <title>A long-awaited taxogenomic arrangement of the family Halomonadaceae.</title>
        <authorList>
            <person name="De La Haba R."/>
            <person name="Chuvochina M."/>
            <person name="Wittouck S."/>
            <person name="Arahal D.R."/>
            <person name="Sanchez-Porro C."/>
            <person name="Hugenholtz P."/>
            <person name="Ventosa A."/>
        </authorList>
    </citation>
    <scope>NUCLEOTIDE SEQUENCE [LARGE SCALE GENOMIC DNA]</scope>
    <source>
        <strain evidence="8 9">DSM 21020</strain>
    </source>
</reference>
<dbReference type="InterPro" id="IPR005229">
    <property type="entry name" value="YicC/YloC-like"/>
</dbReference>
<evidence type="ECO:0000256" key="5">
    <source>
        <dbReference type="ARBA" id="ARBA00035648"/>
    </source>
</evidence>
<keyword evidence="2" id="KW-0540">Nuclease</keyword>
<dbReference type="InterPro" id="IPR013551">
    <property type="entry name" value="YicC-like_C"/>
</dbReference>
<sequence>MVTARRVNSMTAFARTEHAYPWGTLQVEIRSVNQRYLEPHFRLPDTLRDLEPVLREALRERLARGKVECSVRFEPAEESQAPAVNTQRLAEIAEALSVVHHQVPNAAVPTTLELLNQPGVLQAQPLDADAVKAAAKVLFDQALNELIDARAREGHKLAEMITARLTAVEEQVVAVRALMPQILQRQRAQWLERLDVARTELDPQRLEAELVLVAQKADVDEELDRLTAHIEEVSHQLAQKGPKGRRLDFLMQELNREANTLSSKSVVAETTRCAVELKVLIEQMREQIQNIE</sequence>
<name>A0ABU1H6S0_9GAMM</name>
<gene>
    <name evidence="8" type="ORF">QC823_10650</name>
</gene>
<accession>A0ABU1H6S0</accession>
<evidence type="ECO:0000313" key="9">
    <source>
        <dbReference type="Proteomes" id="UP001254564"/>
    </source>
</evidence>
<keyword evidence="4" id="KW-0378">Hydrolase</keyword>
<evidence type="ECO:0000256" key="2">
    <source>
        <dbReference type="ARBA" id="ARBA00022722"/>
    </source>
</evidence>
<protein>
    <submittedName>
        <fullName evidence="8">YicC family protein</fullName>
    </submittedName>
</protein>
<evidence type="ECO:0000256" key="1">
    <source>
        <dbReference type="ARBA" id="ARBA00001968"/>
    </source>
</evidence>
<feature type="domain" description="Endoribonuclease YicC-like N-terminal" evidence="6">
    <location>
        <begin position="7"/>
        <end position="158"/>
    </location>
</feature>
<evidence type="ECO:0000256" key="3">
    <source>
        <dbReference type="ARBA" id="ARBA00022759"/>
    </source>
</evidence>
<feature type="domain" description="Endoribonuclease YicC-like C-terminal" evidence="7">
    <location>
        <begin position="176"/>
        <end position="292"/>
    </location>
</feature>
<dbReference type="EMBL" id="JARWAN010000016">
    <property type="protein sequence ID" value="MDR5899447.1"/>
    <property type="molecule type" value="Genomic_DNA"/>
</dbReference>
<dbReference type="PANTHER" id="PTHR30636:SF3">
    <property type="entry name" value="UPF0701 PROTEIN YICC"/>
    <property type="match status" value="1"/>
</dbReference>
<dbReference type="NCBIfam" id="TIGR00255">
    <property type="entry name" value="YicC/YloC family endoribonuclease"/>
    <property type="match status" value="1"/>
</dbReference>
<comment type="caution">
    <text evidence="8">The sequence shown here is derived from an EMBL/GenBank/DDBJ whole genome shotgun (WGS) entry which is preliminary data.</text>
</comment>
<evidence type="ECO:0000259" key="6">
    <source>
        <dbReference type="Pfam" id="PF03755"/>
    </source>
</evidence>
<dbReference type="InterPro" id="IPR013527">
    <property type="entry name" value="YicC-like_N"/>
</dbReference>
<keyword evidence="9" id="KW-1185">Reference proteome</keyword>
<dbReference type="Proteomes" id="UP001254564">
    <property type="component" value="Unassembled WGS sequence"/>
</dbReference>
<evidence type="ECO:0000259" key="7">
    <source>
        <dbReference type="Pfam" id="PF08340"/>
    </source>
</evidence>
<proteinExistence type="inferred from homology"/>
<evidence type="ECO:0000256" key="4">
    <source>
        <dbReference type="ARBA" id="ARBA00022801"/>
    </source>
</evidence>
<evidence type="ECO:0000313" key="8">
    <source>
        <dbReference type="EMBL" id="MDR5899447.1"/>
    </source>
</evidence>
<comment type="similarity">
    <text evidence="5">Belongs to the YicC/YloC family.</text>
</comment>
<comment type="cofactor">
    <cofactor evidence="1">
        <name>a divalent metal cation</name>
        <dbReference type="ChEBI" id="CHEBI:60240"/>
    </cofactor>
</comment>